<dbReference type="OrthoDB" id="3144234at2759"/>
<feature type="region of interest" description="Disordered" evidence="1">
    <location>
        <begin position="1"/>
        <end position="44"/>
    </location>
</feature>
<proteinExistence type="predicted"/>
<feature type="compositionally biased region" description="Polar residues" evidence="1">
    <location>
        <begin position="108"/>
        <end position="118"/>
    </location>
</feature>
<gene>
    <name evidence="3" type="ORF">A7U60_g5822</name>
</gene>
<name>A0A9Q5HW40_SANBA</name>
<keyword evidence="4" id="KW-1185">Reference proteome</keyword>
<reference evidence="3" key="1">
    <citation type="submission" date="2016-06" db="EMBL/GenBank/DDBJ databases">
        <title>Draft Genome sequence of the fungus Inonotus baumii.</title>
        <authorList>
            <person name="Zhu H."/>
            <person name="Lin W."/>
        </authorList>
    </citation>
    <scope>NUCLEOTIDE SEQUENCE</scope>
    <source>
        <strain evidence="3">821</strain>
    </source>
</reference>
<feature type="region of interest" description="Disordered" evidence="1">
    <location>
        <begin position="65"/>
        <end position="123"/>
    </location>
</feature>
<dbReference type="Proteomes" id="UP000757232">
    <property type="component" value="Unassembled WGS sequence"/>
</dbReference>
<feature type="compositionally biased region" description="Low complexity" evidence="1">
    <location>
        <begin position="18"/>
        <end position="37"/>
    </location>
</feature>
<organism evidence="3 4">
    <name type="scientific">Sanghuangporus baumii</name>
    <name type="common">Phellinus baumii</name>
    <dbReference type="NCBI Taxonomy" id="108892"/>
    <lineage>
        <taxon>Eukaryota</taxon>
        <taxon>Fungi</taxon>
        <taxon>Dikarya</taxon>
        <taxon>Basidiomycota</taxon>
        <taxon>Agaricomycotina</taxon>
        <taxon>Agaricomycetes</taxon>
        <taxon>Hymenochaetales</taxon>
        <taxon>Hymenochaetaceae</taxon>
        <taxon>Sanghuangporus</taxon>
    </lineage>
</organism>
<dbReference type="EMBL" id="LNZH02000195">
    <property type="protein sequence ID" value="OCB87087.1"/>
    <property type="molecule type" value="Genomic_DNA"/>
</dbReference>
<evidence type="ECO:0000259" key="2">
    <source>
        <dbReference type="Pfam" id="PF20415"/>
    </source>
</evidence>
<dbReference type="AlphaFoldDB" id="A0A9Q5HW40"/>
<evidence type="ECO:0000313" key="4">
    <source>
        <dbReference type="Proteomes" id="UP000757232"/>
    </source>
</evidence>
<comment type="caution">
    <text evidence="3">The sequence shown here is derived from an EMBL/GenBank/DDBJ whole genome shotgun (WGS) entry which is preliminary data.</text>
</comment>
<sequence>MATRPFEWQRLASPAPTSSSHSGYNSGSGSHQSTGSQRAYMDPFHGVYPSAPHLRPIELPETGSPMVVGFASPGSGSSRSRHTSLPPEGMGLGISINAYGLPSPPISPQNSRSGSGQESAPALHPLLRGSSTLSAGIVFNALYAPSAHGPHALRGSQGARISDSDLALRATNPPWPRLRVSVLLYPGGTVSVNAPQRFFWDIELKQPRRTSAPPSSGLTLGDVLLSIHQALITPVDESEVRRLPAAEVHNARAMYASRRAALPASSAGFVRADFTYGCTQFAGMVQNADNTFSVRLIAAP</sequence>
<evidence type="ECO:0000256" key="1">
    <source>
        <dbReference type="SAM" id="MobiDB-lite"/>
    </source>
</evidence>
<dbReference type="Pfam" id="PF20415">
    <property type="entry name" value="DUF6699"/>
    <property type="match status" value="1"/>
</dbReference>
<evidence type="ECO:0000313" key="3">
    <source>
        <dbReference type="EMBL" id="OCB87087.1"/>
    </source>
</evidence>
<feature type="domain" description="DUF6699" evidence="2">
    <location>
        <begin position="159"/>
        <end position="288"/>
    </location>
</feature>
<accession>A0A9Q5HW40</accession>
<dbReference type="InterPro" id="IPR046522">
    <property type="entry name" value="DUF6699"/>
</dbReference>
<protein>
    <recommendedName>
        <fullName evidence="2">DUF6699 domain-containing protein</fullName>
    </recommendedName>
</protein>